<gene>
    <name evidence="2" type="ORF">D1610_04570</name>
</gene>
<keyword evidence="1" id="KW-0732">Signal</keyword>
<protein>
    <recommendedName>
        <fullName evidence="4">DUF2946 domain-containing protein</fullName>
    </recommendedName>
</protein>
<feature type="signal peptide" evidence="1">
    <location>
        <begin position="1"/>
        <end position="20"/>
    </location>
</feature>
<proteinExistence type="predicted"/>
<feature type="chain" id="PRO_5017267359" description="DUF2946 domain-containing protein" evidence="1">
    <location>
        <begin position="21"/>
        <end position="99"/>
    </location>
</feature>
<dbReference type="Proteomes" id="UP000266693">
    <property type="component" value="Unassembled WGS sequence"/>
</dbReference>
<dbReference type="EMBL" id="QWLV01000001">
    <property type="protein sequence ID" value="RHW19379.1"/>
    <property type="molecule type" value="Genomic_DNA"/>
</dbReference>
<keyword evidence="3" id="KW-1185">Reference proteome</keyword>
<reference evidence="2 3" key="1">
    <citation type="submission" date="2018-08" db="EMBL/GenBank/DDBJ databases">
        <title>The multiple taxonomic identification of Sphingomonas gilva.</title>
        <authorList>
            <person name="Zhu D."/>
            <person name="Zheng S."/>
        </authorList>
    </citation>
    <scope>NUCLEOTIDE SEQUENCE [LARGE SCALE GENOMIC DNA]</scope>
    <source>
        <strain evidence="2 3">ZDH117</strain>
    </source>
</reference>
<accession>A0A396RSP1</accession>
<name>A0A396RSP1_9SPHN</name>
<comment type="caution">
    <text evidence="2">The sequence shown here is derived from an EMBL/GenBank/DDBJ whole genome shotgun (WGS) entry which is preliminary data.</text>
</comment>
<sequence length="99" mass="10379">MLLRLLLAALVACLSLPAVAAPVCHAPQATEVEPHGHHAPDREERAAPAHMCIGCIPPAARLSAVGEPLPPMALPSIIPVDNMTAGRRVRPDLPPPRLS</sequence>
<evidence type="ECO:0008006" key="4">
    <source>
        <dbReference type="Google" id="ProtNLM"/>
    </source>
</evidence>
<organism evidence="2 3">
    <name type="scientific">Sphingomonas gilva</name>
    <dbReference type="NCBI Taxonomy" id="2305907"/>
    <lineage>
        <taxon>Bacteria</taxon>
        <taxon>Pseudomonadati</taxon>
        <taxon>Pseudomonadota</taxon>
        <taxon>Alphaproteobacteria</taxon>
        <taxon>Sphingomonadales</taxon>
        <taxon>Sphingomonadaceae</taxon>
        <taxon>Sphingomonas</taxon>
    </lineage>
</organism>
<dbReference type="AlphaFoldDB" id="A0A396RSP1"/>
<evidence type="ECO:0000313" key="2">
    <source>
        <dbReference type="EMBL" id="RHW19379.1"/>
    </source>
</evidence>
<evidence type="ECO:0000256" key="1">
    <source>
        <dbReference type="SAM" id="SignalP"/>
    </source>
</evidence>
<evidence type="ECO:0000313" key="3">
    <source>
        <dbReference type="Proteomes" id="UP000266693"/>
    </source>
</evidence>